<feature type="region of interest" description="Disordered" evidence="2">
    <location>
        <begin position="795"/>
        <end position="839"/>
    </location>
</feature>
<evidence type="ECO:0000313" key="5">
    <source>
        <dbReference type="Proteomes" id="UP000030656"/>
    </source>
</evidence>
<dbReference type="GO" id="GO:0006406">
    <property type="term" value="P:mRNA export from nucleus"/>
    <property type="evidence" value="ECO:0007669"/>
    <property type="project" value="InterPro"/>
</dbReference>
<feature type="domain" description="THO complex subunitTHOC2 C-terminal" evidence="3">
    <location>
        <begin position="1026"/>
        <end position="1324"/>
    </location>
</feature>
<feature type="region of interest" description="Disordered" evidence="2">
    <location>
        <begin position="942"/>
        <end position="963"/>
    </location>
</feature>
<dbReference type="GO" id="GO:0000445">
    <property type="term" value="C:THO complex part of transcription export complex"/>
    <property type="evidence" value="ECO:0007669"/>
    <property type="project" value="TreeGrafter"/>
</dbReference>
<reference evidence="4 5" key="1">
    <citation type="submission" date="2013-02" db="EMBL/GenBank/DDBJ databases">
        <title>The Genome Annotation of Plasmodium falciparum FCH/4.</title>
        <authorList>
            <consortium name="The Broad Institute Genome Sequencing Platform"/>
            <consortium name="The Broad Institute Genome Sequencing Center for Infectious Disease"/>
            <person name="Neafsey D."/>
            <person name="Hoffman S."/>
            <person name="Volkman S."/>
            <person name="Rosenthal P."/>
            <person name="Walker B."/>
            <person name="Young S.K."/>
            <person name="Zeng Q."/>
            <person name="Gargeya S."/>
            <person name="Fitzgerald M."/>
            <person name="Haas B."/>
            <person name="Abouelleil A."/>
            <person name="Allen A.W."/>
            <person name="Alvarado L."/>
            <person name="Arachchi H.M."/>
            <person name="Berlin A.M."/>
            <person name="Chapman S.B."/>
            <person name="Gainer-Dewar J."/>
            <person name="Goldberg J."/>
            <person name="Griggs A."/>
            <person name="Gujja S."/>
            <person name="Hansen M."/>
            <person name="Howarth C."/>
            <person name="Imamovic A."/>
            <person name="Ireland A."/>
            <person name="Larimer J."/>
            <person name="McCowan C."/>
            <person name="Murphy C."/>
            <person name="Pearson M."/>
            <person name="Poon T.W."/>
            <person name="Priest M."/>
            <person name="Roberts A."/>
            <person name="Saif S."/>
            <person name="Shea T."/>
            <person name="Sisk P."/>
            <person name="Sykes S."/>
            <person name="Wortman J."/>
            <person name="Nusbaum C."/>
            <person name="Birren B."/>
        </authorList>
    </citation>
    <scope>NUCLEOTIDE SEQUENCE [LARGE SCALE GENOMIC DNA]</scope>
    <source>
        <strain evidence="4 5">FCH/4</strain>
    </source>
</reference>
<feature type="compositionally biased region" description="Basic and acidic residues" evidence="2">
    <location>
        <begin position="896"/>
        <end position="909"/>
    </location>
</feature>
<protein>
    <recommendedName>
        <fullName evidence="3">THO complex subunitTHOC2 C-terminal domain-containing protein</fullName>
    </recommendedName>
</protein>
<dbReference type="Pfam" id="PF11262">
    <property type="entry name" value="Tho2"/>
    <property type="match status" value="1"/>
</dbReference>
<dbReference type="InterPro" id="IPR040007">
    <property type="entry name" value="Tho2"/>
</dbReference>
<dbReference type="PANTHER" id="PTHR21597">
    <property type="entry name" value="THO2 PROTEIN"/>
    <property type="match status" value="1"/>
</dbReference>
<accession>A0A024VN99</accession>
<feature type="region of interest" description="Disordered" evidence="2">
    <location>
        <begin position="896"/>
        <end position="929"/>
    </location>
</feature>
<feature type="coiled-coil region" evidence="1">
    <location>
        <begin position="1048"/>
        <end position="1075"/>
    </location>
</feature>
<dbReference type="GO" id="GO:0006397">
    <property type="term" value="P:mRNA processing"/>
    <property type="evidence" value="ECO:0007669"/>
    <property type="project" value="InterPro"/>
</dbReference>
<feature type="compositionally biased region" description="Low complexity" evidence="2">
    <location>
        <begin position="171"/>
        <end position="187"/>
    </location>
</feature>
<evidence type="ECO:0000256" key="2">
    <source>
        <dbReference type="SAM" id="MobiDB-lite"/>
    </source>
</evidence>
<sequence>MEYVLIFLQYLGYFGYIYKSLLRRILRILFFYVNSVINSNDSKMKLHPNFEKLFIKYFFFVIINDNDNDDDDDNDSEKKKSINDDIWNILKLLPASDRYKLYFKFFDKLQKGRKDLSKLKNLKNFEIKCKVNTKDKINKNTCVRNNLNLNVNFNDSPGKDKYENKNVNHQNNDNNNNNNNDNNSSSIIISSNNSNDYSKKLFKLAYEHKNCIITLSYINFEIIKSKLRKIIKRITSDILKDRYNPKVESMLCEFTKLINRNPFDCSDIILQQCELFDNNMIITLSESIKNIHNFSSDIFLYKILERQQLLNVHNYQLYKQYNNLNNLELIDDSIFKPKKLINVSLVAAKFLCKHPSVNFYPLVISIFKRIFSELHTSDHVYLKKKSYVPNQLLLLLLLKNCQQKLQKRTSISSQCDHIKNDANIENEENIKKENIKKDNIKNDNVNNNDHIKNDNVNNNDHIKNDNVNNNDHIKNDNIKNDSVNNNDHIKNNNYSYYYNVMDTNIHISNNINQTNHLSNVIKQNDLYFYYNNSNINDTQNVLTHHKDENEDTLIKYINIYPNEYINPYDLINNEQGYDQYEQNEQNEENKKNIIEQPMLGGLNKKYPDIMTGYFFDLDYIQKLIEIYAGTNASVDVQELNEDQLNAQCGLKLIKEEIMILQENFNLKINNTEYEYIQQIEQEEQKLKNACIKNAIHIFLNPNYIYLIFFILSKIKYEYLFDSNTNNLRNLSALVDKIHIVLLQFVEFLQSNIIPSLYFKYIPNILHIFQFFDISQSFHIARYAFPFFMQTKQNEKQVHNKNKNDNNKNDNNKNENNKNENNKNENNKNENNKNENNKKNNKYIETKYGLLLKVNKGDIYYVSLLFYILLALMFLNLHEIINIGTFNTCEGIINKNENNKNENNKNENNKNEYNNNKNNNNKNNNNNDTSVVKKDITSTIKAVHADASPEEEGNLNILKETKPKSDNHDNINCENVIGERSCNTTHDEMVKPLKKYDDPNFHHVNEILWKMFLMPIVDKYLKEEELNGININFYLTYWRLSISDIYVPHKQYQKVLDKYENYIKKLEKYYEENKKNDEYKWIPKQIKKLNIKKNNLKNEYEYHINHTKQIKQYLAHIVDHWVDPQKVSLNTFVAFIKCLIAPRILNSEKDSLFCSKFIQILLELHTPLFNLCTLVYIFTKMLMPLINACTEKEALNIGIFFNDFFSYIYLLCEDIKYFQNVSNKNPCFSYTLNFQSKDTITHNNIIQKVMKWEKTILSLLFENNNFEKSWINSKSVVIFLFRFLNTFPYSHKIKNSIKTYLENLQNFANNQGWKDIVISINSLKTMMEKNR</sequence>
<evidence type="ECO:0000313" key="4">
    <source>
        <dbReference type="EMBL" id="ETW29768.1"/>
    </source>
</evidence>
<dbReference type="OrthoDB" id="29024at2759"/>
<dbReference type="GO" id="GO:0003729">
    <property type="term" value="F:mRNA binding"/>
    <property type="evidence" value="ECO:0007669"/>
    <property type="project" value="TreeGrafter"/>
</dbReference>
<feature type="region of interest" description="Disordered" evidence="2">
    <location>
        <begin position="440"/>
        <end position="460"/>
    </location>
</feature>
<feature type="compositionally biased region" description="Low complexity" evidence="2">
    <location>
        <begin position="910"/>
        <end position="926"/>
    </location>
</feature>
<proteinExistence type="predicted"/>
<feature type="compositionally biased region" description="Basic and acidic residues" evidence="2">
    <location>
        <begin position="157"/>
        <end position="166"/>
    </location>
</feature>
<evidence type="ECO:0000259" key="3">
    <source>
        <dbReference type="Pfam" id="PF11262"/>
    </source>
</evidence>
<evidence type="ECO:0000256" key="1">
    <source>
        <dbReference type="SAM" id="Coils"/>
    </source>
</evidence>
<name>A0A024VN99_PLAFA</name>
<gene>
    <name evidence="4" type="ORF">PFFCH_02793</name>
</gene>
<feature type="compositionally biased region" description="Low complexity" evidence="2">
    <location>
        <begin position="442"/>
        <end position="460"/>
    </location>
</feature>
<dbReference type="InterPro" id="IPR021418">
    <property type="entry name" value="THO_THOC2_C"/>
</dbReference>
<feature type="region of interest" description="Disordered" evidence="2">
    <location>
        <begin position="153"/>
        <end position="187"/>
    </location>
</feature>
<dbReference type="PANTHER" id="PTHR21597:SF0">
    <property type="entry name" value="THO COMPLEX SUBUNIT 2"/>
    <property type="match status" value="1"/>
</dbReference>
<reference evidence="4 5" key="2">
    <citation type="submission" date="2013-02" db="EMBL/GenBank/DDBJ databases">
        <title>The Genome Sequence of Plasmodium falciparum FCH/4.</title>
        <authorList>
            <consortium name="The Broad Institute Genome Sequencing Platform"/>
            <consortium name="The Broad Institute Genome Sequencing Center for Infectious Disease"/>
            <person name="Neafsey D."/>
            <person name="Cheeseman I."/>
            <person name="Volkman S."/>
            <person name="Adams J."/>
            <person name="Walker B."/>
            <person name="Young S.K."/>
            <person name="Zeng Q."/>
            <person name="Gargeya S."/>
            <person name="Fitzgerald M."/>
            <person name="Haas B."/>
            <person name="Abouelleil A."/>
            <person name="Alvarado L."/>
            <person name="Arachchi H.M."/>
            <person name="Berlin A.M."/>
            <person name="Chapman S.B."/>
            <person name="Dewar J."/>
            <person name="Goldberg J."/>
            <person name="Griggs A."/>
            <person name="Gujja S."/>
            <person name="Hansen M."/>
            <person name="Howarth C."/>
            <person name="Imamovic A."/>
            <person name="Larimer J."/>
            <person name="McCowan C."/>
            <person name="Murphy C."/>
            <person name="Neiman D."/>
            <person name="Pearson M."/>
            <person name="Priest M."/>
            <person name="Roberts A."/>
            <person name="Saif S."/>
            <person name="Shea T."/>
            <person name="Sisk P."/>
            <person name="Sykes S."/>
            <person name="Wortman J."/>
            <person name="Nusbaum C."/>
            <person name="Birren B."/>
        </authorList>
    </citation>
    <scope>NUCLEOTIDE SEQUENCE [LARGE SCALE GENOMIC DNA]</scope>
    <source>
        <strain evidence="4 5">FCH/4</strain>
    </source>
</reference>
<dbReference type="Proteomes" id="UP000030656">
    <property type="component" value="Unassembled WGS sequence"/>
</dbReference>
<keyword evidence="1" id="KW-0175">Coiled coil</keyword>
<dbReference type="EMBL" id="KI927950">
    <property type="protein sequence ID" value="ETW29768.1"/>
    <property type="molecule type" value="Genomic_DNA"/>
</dbReference>
<organism evidence="4 5">
    <name type="scientific">Plasmodium falciparum FCH/4</name>
    <dbReference type="NCBI Taxonomy" id="1036724"/>
    <lineage>
        <taxon>Eukaryota</taxon>
        <taxon>Sar</taxon>
        <taxon>Alveolata</taxon>
        <taxon>Apicomplexa</taxon>
        <taxon>Aconoidasida</taxon>
        <taxon>Haemosporida</taxon>
        <taxon>Plasmodiidae</taxon>
        <taxon>Plasmodium</taxon>
        <taxon>Plasmodium (Laverania)</taxon>
    </lineage>
</organism>